<gene>
    <name evidence="1" type="ORF">ONB1V03_LOCUS19310</name>
</gene>
<dbReference type="AlphaFoldDB" id="A0A7R9MM10"/>
<organism evidence="1">
    <name type="scientific">Oppiella nova</name>
    <dbReference type="NCBI Taxonomy" id="334625"/>
    <lineage>
        <taxon>Eukaryota</taxon>
        <taxon>Metazoa</taxon>
        <taxon>Ecdysozoa</taxon>
        <taxon>Arthropoda</taxon>
        <taxon>Chelicerata</taxon>
        <taxon>Arachnida</taxon>
        <taxon>Acari</taxon>
        <taxon>Acariformes</taxon>
        <taxon>Sarcoptiformes</taxon>
        <taxon>Oribatida</taxon>
        <taxon>Brachypylina</taxon>
        <taxon>Oppioidea</taxon>
        <taxon>Oppiidae</taxon>
        <taxon>Oppiella</taxon>
    </lineage>
</organism>
<sequence length="146" mass="16433">VNLTLAWTEPNRVHVNSIFDQLIKLDPLRTNYYKDLKIYELKSLTNLSPSKHLEKLLITENPISDALKDVPNSQLLLADNLQIISCTTGSDTCPSVNHMIGVDVVFGEIRLRDQFVEVVLQVVDPVAHLVDAAQDLVRHLLKLVLN</sequence>
<evidence type="ECO:0000313" key="1">
    <source>
        <dbReference type="EMBL" id="CAD7662750.1"/>
    </source>
</evidence>
<name>A0A7R9MM10_9ACAR</name>
<dbReference type="EMBL" id="CAJPVJ010029231">
    <property type="protein sequence ID" value="CAG2179887.1"/>
    <property type="molecule type" value="Genomic_DNA"/>
</dbReference>
<protein>
    <submittedName>
        <fullName evidence="1">Uncharacterized protein</fullName>
    </submittedName>
</protein>
<proteinExistence type="predicted"/>
<feature type="non-terminal residue" evidence="1">
    <location>
        <position position="146"/>
    </location>
</feature>
<feature type="non-terminal residue" evidence="1">
    <location>
        <position position="1"/>
    </location>
</feature>
<keyword evidence="2" id="KW-1185">Reference proteome</keyword>
<dbReference type="OrthoDB" id="10592065at2759"/>
<evidence type="ECO:0000313" key="2">
    <source>
        <dbReference type="Proteomes" id="UP000728032"/>
    </source>
</evidence>
<reference evidence="1" key="1">
    <citation type="submission" date="2020-11" db="EMBL/GenBank/DDBJ databases">
        <authorList>
            <person name="Tran Van P."/>
        </authorList>
    </citation>
    <scope>NUCLEOTIDE SEQUENCE</scope>
</reference>
<dbReference type="EMBL" id="OC944056">
    <property type="protein sequence ID" value="CAD7662750.1"/>
    <property type="molecule type" value="Genomic_DNA"/>
</dbReference>
<dbReference type="Proteomes" id="UP000728032">
    <property type="component" value="Unassembled WGS sequence"/>
</dbReference>
<accession>A0A7R9MM10</accession>